<accession>A0A7K1UGX1</accession>
<proteinExistence type="predicted"/>
<gene>
    <name evidence="2" type="ORF">GNZ21_05005</name>
</gene>
<evidence type="ECO:0000313" key="3">
    <source>
        <dbReference type="Proteomes" id="UP000460157"/>
    </source>
</evidence>
<dbReference type="OrthoDB" id="4965591at2"/>
<keyword evidence="3" id="KW-1185">Reference proteome</keyword>
<sequence length="127" mass="14114">MDYQPEPSAHTPQHRAETPASSDLRWAQLPVKPALCEICGRFVALQWHCTLADHPEVQECSQAPGAGFWLCQDLCHPAVHARMEEDSQPGCAARVVHEIIDGLKQLVTRPPYQQHQPARDSADGSTR</sequence>
<protein>
    <submittedName>
        <fullName evidence="2">Uncharacterized protein</fullName>
    </submittedName>
</protein>
<evidence type="ECO:0000313" key="2">
    <source>
        <dbReference type="EMBL" id="MVT25725.1"/>
    </source>
</evidence>
<evidence type="ECO:0000256" key="1">
    <source>
        <dbReference type="SAM" id="MobiDB-lite"/>
    </source>
</evidence>
<feature type="region of interest" description="Disordered" evidence="1">
    <location>
        <begin position="1"/>
        <end position="22"/>
    </location>
</feature>
<comment type="caution">
    <text evidence="2">The sequence shown here is derived from an EMBL/GenBank/DDBJ whole genome shotgun (WGS) entry which is preliminary data.</text>
</comment>
<reference evidence="2 3" key="1">
    <citation type="submission" date="2019-12" db="EMBL/GenBank/DDBJ databases">
        <title>Nesterenkonia muleiensis sp. nov., a novel actinobacterium isolated from sap of Populus euphratica.</title>
        <authorList>
            <person name="Wang R."/>
        </authorList>
    </citation>
    <scope>NUCLEOTIDE SEQUENCE [LARGE SCALE GENOMIC DNA]</scope>
    <source>
        <strain evidence="2 3">F10</strain>
    </source>
</reference>
<feature type="region of interest" description="Disordered" evidence="1">
    <location>
        <begin position="107"/>
        <end position="127"/>
    </location>
</feature>
<name>A0A7K1UGX1_9MICC</name>
<organism evidence="2 3">
    <name type="scientific">Nesterenkonia alkaliphila</name>
    <dbReference type="NCBI Taxonomy" id="1463631"/>
    <lineage>
        <taxon>Bacteria</taxon>
        <taxon>Bacillati</taxon>
        <taxon>Actinomycetota</taxon>
        <taxon>Actinomycetes</taxon>
        <taxon>Micrococcales</taxon>
        <taxon>Micrococcaceae</taxon>
        <taxon>Nesterenkonia</taxon>
    </lineage>
</organism>
<dbReference type="Proteomes" id="UP000460157">
    <property type="component" value="Unassembled WGS sequence"/>
</dbReference>
<dbReference type="RefSeq" id="WP_157321921.1">
    <property type="nucleotide sequence ID" value="NZ_BMFX01000007.1"/>
</dbReference>
<dbReference type="EMBL" id="WRPM01000031">
    <property type="protein sequence ID" value="MVT25725.1"/>
    <property type="molecule type" value="Genomic_DNA"/>
</dbReference>
<dbReference type="AlphaFoldDB" id="A0A7K1UGX1"/>
<feature type="compositionally biased region" description="Basic and acidic residues" evidence="1">
    <location>
        <begin position="117"/>
        <end position="127"/>
    </location>
</feature>